<dbReference type="InterPro" id="IPR010439">
    <property type="entry name" value="MUN_dom"/>
</dbReference>
<evidence type="ECO:0000313" key="5">
    <source>
        <dbReference type="EMBL" id="KAG7139554.1"/>
    </source>
</evidence>
<dbReference type="InterPro" id="IPR014770">
    <property type="entry name" value="Munc13_1"/>
</dbReference>
<gene>
    <name evidence="5" type="ORF">HYQ45_003462</name>
</gene>
<dbReference type="InterPro" id="IPR052811">
    <property type="entry name" value="Glucose_resp_signaling"/>
</dbReference>
<dbReference type="InterPro" id="IPR014772">
    <property type="entry name" value="Munc13_dom-2"/>
</dbReference>
<dbReference type="PROSITE" id="PS51258">
    <property type="entry name" value="MHD1"/>
    <property type="match status" value="1"/>
</dbReference>
<dbReference type="EMBL" id="JAEMWZ010000055">
    <property type="protein sequence ID" value="KAG7139554.1"/>
    <property type="molecule type" value="Genomic_DNA"/>
</dbReference>
<comment type="caution">
    <text evidence="5">The sequence shown here is derived from an EMBL/GenBank/DDBJ whole genome shotgun (WGS) entry which is preliminary data.</text>
</comment>
<evidence type="ECO:0008006" key="7">
    <source>
        <dbReference type="Google" id="ProtNLM"/>
    </source>
</evidence>
<evidence type="ECO:0000313" key="6">
    <source>
        <dbReference type="Proteomes" id="UP000689129"/>
    </source>
</evidence>
<dbReference type="InterPro" id="IPR000008">
    <property type="entry name" value="C2_dom"/>
</dbReference>
<organism evidence="5 6">
    <name type="scientific">Verticillium longisporum</name>
    <name type="common">Verticillium dahliae var. longisporum</name>
    <dbReference type="NCBI Taxonomy" id="100787"/>
    <lineage>
        <taxon>Eukaryota</taxon>
        <taxon>Fungi</taxon>
        <taxon>Dikarya</taxon>
        <taxon>Ascomycota</taxon>
        <taxon>Pezizomycotina</taxon>
        <taxon>Sordariomycetes</taxon>
        <taxon>Hypocreomycetidae</taxon>
        <taxon>Glomerellales</taxon>
        <taxon>Plectosphaerellaceae</taxon>
        <taxon>Verticillium</taxon>
    </lineage>
</organism>
<feature type="domain" description="MHD2" evidence="4">
    <location>
        <begin position="1133"/>
        <end position="1254"/>
    </location>
</feature>
<evidence type="ECO:0000259" key="2">
    <source>
        <dbReference type="PROSITE" id="PS50004"/>
    </source>
</evidence>
<evidence type="ECO:0000259" key="4">
    <source>
        <dbReference type="PROSITE" id="PS51259"/>
    </source>
</evidence>
<dbReference type="PANTHER" id="PTHR47263">
    <property type="entry name" value="ADENYLATE CYCLASE ACTIVATION PROTEIN GIT1"/>
    <property type="match status" value="1"/>
</dbReference>
<sequence>MTLTTVSRVQRLGHHLLLQQGKGATSIMSSASRNSYLHRRNDSNRGNTLKRAPSRSQTHVISHDDAYSFALRIAYLNYLLQPKTKRKQWVAAPKPIHKAGQRSHTAVGELIGQLSSPSGSSKITMPHGFRSSLEKRLSQVVQGSYPVPGYNDAAVKRSFARAYTAFTEKAFQKRADDERKIDPYILMFYSSATKAANATAVQANSSEDHVKMLPDRHLALFVRLVSHMLRDQGVDRDRPELMKRLDSLEKKLLTHDQNLADVNNQNETKMIEVIVPLSYDVKDMPLVLLIQRVFGRTKTDVQSDIDAHRVKDMPLVLLIQRVFGRTKTDVQSDIDAHRHAWTEEAALKDIKAYQHRLASNAPGSLRKHDFDTDEAYEEWKKAEATHLSEILFKITTAKPELLKTSSSSLDKPLPGRPMSLYGEDQALSSLSLEDAPGGTQTVEEPAYTFIPTNPRSFYKAFLQYCMTYDHLHSDPALPYAPLSPQSIDLLIELSVFWRLPQFTRLIVVIEVASKRFLDGEIDIDQLAETLEIVKETASDHRKAPALQHYPAGLSQIDRQLWTVQDFIVYQQTLQTIHDALLRDLFNQLKECYGQSPPNIASIMKILEDHIEEDPAFAPKQDQLSDFSKQVTEALRQSARDLYHEIVQTKLPEDAESWQFSHVIEMGKLVVQRVAKMQKRYRSMSEIKGVTPLPILVQTMLPIFEQDAEHIIGKAIQTAQAAGCELNIDDGFDLYRELIKLRESHYKYLPGVEFHFDIEGLLQEFVWRWIREAESRMEAGVINAIKLDDFRALGDDGERLPSDAERHSASIADLFQFFSAPVTQIDQLEWRNEEHHARFMTALAHIFATGIEKYCEEEEAMASRTTQERFMQYAKEAWNNKEKPEPYNFSSKAFVMLNNIEFAKQKLDKLEHTMNVDRCAEIVRVIDGPKQQTRRPNKYNFTVKIVEAEDLKACDPNGFSDPYVVLVDERQKRLHKTRVVRKSLNPRWDESRDITVTAPITIIATVWDDDMFGDHDFVGRTSFKLDPVHFSDYIPREIWLDLDTQGRILVKISMEGERDDIEFQLGKAFRDLKRTEQIMVRKITEKLRDQINTSLSHETLRRLLGGAGIGAQVTSLWKKRTSIMPTVPSKAVIDESLDPLMDYFHANFTIMNQTLTNDTMRSVMLRLWKEVLLAVEALLVPPLSDKPSEQRPLSRFEVDIVYGWLRQLLSFFNAKDEEGNELGVPENDLRSPKWHELASLNFFYFEDTATLIRESERMAASNAQKVQKALAQQAGAAPNRLSAPPVMGAPSVAAFGSMGTIKRGKSIMMSRNLGTMRRAKEEKWKEAQAEPSDDMIMRILRMRPEAANYLKERSRQKERQSARTAAMMIVNNSVSQGWAAGGAGGAPYTRNNLPRR</sequence>
<dbReference type="CDD" id="cd04043">
    <property type="entry name" value="C2_Munc13_fungal"/>
    <property type="match status" value="1"/>
</dbReference>
<dbReference type="Pfam" id="PF06292">
    <property type="entry name" value="MUN"/>
    <property type="match status" value="1"/>
</dbReference>
<accession>A0A8I2ZWQ2</accession>
<protein>
    <recommendedName>
        <fullName evidence="7">C2 domain-containing protein</fullName>
    </recommendedName>
</protein>
<evidence type="ECO:0000256" key="1">
    <source>
        <dbReference type="SAM" id="MobiDB-lite"/>
    </source>
</evidence>
<evidence type="ECO:0000259" key="3">
    <source>
        <dbReference type="PROSITE" id="PS51258"/>
    </source>
</evidence>
<dbReference type="PANTHER" id="PTHR47263:SF1">
    <property type="entry name" value="C2 DOMAIN PROTEIN (AFU_ORTHOLOGUE AFUA_7G02350)"/>
    <property type="match status" value="1"/>
</dbReference>
<reference evidence="5" key="1">
    <citation type="journal article" date="2021" name="Mol. Plant Pathol.">
        <title>A 20-kb lineage-specific genomic region tames virulence in pathogenic amphidiploid Verticillium longisporum.</title>
        <authorList>
            <person name="Harting R."/>
            <person name="Starke J."/>
            <person name="Kusch H."/>
            <person name="Poggeler S."/>
            <person name="Maurus I."/>
            <person name="Schluter R."/>
            <person name="Landesfeind M."/>
            <person name="Bulla I."/>
            <person name="Nowrousian M."/>
            <person name="de Jonge R."/>
            <person name="Stahlhut G."/>
            <person name="Hoff K.J."/>
            <person name="Asshauer K.P."/>
            <person name="Thurmer A."/>
            <person name="Stanke M."/>
            <person name="Daniel R."/>
            <person name="Morgenstern B."/>
            <person name="Thomma B.P.H.J."/>
            <person name="Kronstad J.W."/>
            <person name="Braus-Stromeyer S.A."/>
            <person name="Braus G.H."/>
        </authorList>
    </citation>
    <scope>NUCLEOTIDE SEQUENCE</scope>
    <source>
        <strain evidence="5">Vl32</strain>
    </source>
</reference>
<feature type="domain" description="C2" evidence="2">
    <location>
        <begin position="917"/>
        <end position="1039"/>
    </location>
</feature>
<feature type="region of interest" description="Disordered" evidence="1">
    <location>
        <begin position="29"/>
        <end position="54"/>
    </location>
</feature>
<dbReference type="PROSITE" id="PS50004">
    <property type="entry name" value="C2"/>
    <property type="match status" value="1"/>
</dbReference>
<dbReference type="SMART" id="SM00239">
    <property type="entry name" value="C2"/>
    <property type="match status" value="1"/>
</dbReference>
<dbReference type="OrthoDB" id="2015333at2759"/>
<name>A0A8I2ZWQ2_VERLO</name>
<dbReference type="Proteomes" id="UP000689129">
    <property type="component" value="Unassembled WGS sequence"/>
</dbReference>
<feature type="domain" description="MHD1" evidence="3">
    <location>
        <begin position="731"/>
        <end position="857"/>
    </location>
</feature>
<proteinExistence type="predicted"/>
<dbReference type="Pfam" id="PF00168">
    <property type="entry name" value="C2"/>
    <property type="match status" value="1"/>
</dbReference>
<dbReference type="PROSITE" id="PS51259">
    <property type="entry name" value="MHD2"/>
    <property type="match status" value="1"/>
</dbReference>